<evidence type="ECO:0000256" key="3">
    <source>
        <dbReference type="SAM" id="Phobius"/>
    </source>
</evidence>
<organism evidence="5 7">
    <name type="scientific">Chlamydia suis</name>
    <dbReference type="NCBI Taxonomy" id="83559"/>
    <lineage>
        <taxon>Bacteria</taxon>
        <taxon>Pseudomonadati</taxon>
        <taxon>Chlamydiota</taxon>
        <taxon>Chlamydiia</taxon>
        <taxon>Chlamydiales</taxon>
        <taxon>Chlamydiaceae</taxon>
        <taxon>Chlamydia/Chlamydophila group</taxon>
        <taxon>Chlamydia</taxon>
    </lineage>
</organism>
<proteinExistence type="inferred from homology"/>
<evidence type="ECO:0000313" key="6">
    <source>
        <dbReference type="Proteomes" id="UP000512184"/>
    </source>
</evidence>
<evidence type="ECO:0000313" key="4">
    <source>
        <dbReference type="EMBL" id="QHP83561.1"/>
    </source>
</evidence>
<dbReference type="PANTHER" id="PTHR34295">
    <property type="entry name" value="BIOTIN TRANSPORTER BIOY"/>
    <property type="match status" value="1"/>
</dbReference>
<feature type="transmembrane region" description="Helical" evidence="3">
    <location>
        <begin position="125"/>
        <end position="147"/>
    </location>
</feature>
<protein>
    <recommendedName>
        <fullName evidence="2">Biotin transporter</fullName>
    </recommendedName>
</protein>
<keyword evidence="6" id="KW-1185">Reference proteome</keyword>
<keyword evidence="2" id="KW-1003">Cell membrane</keyword>
<dbReference type="RefSeq" id="WP_080122250.1">
    <property type="nucleotide sequence ID" value="NZ_CP035278.1"/>
</dbReference>
<evidence type="ECO:0000313" key="7">
    <source>
        <dbReference type="Proteomes" id="UP000825134"/>
    </source>
</evidence>
<feature type="transmembrane region" description="Helical" evidence="3">
    <location>
        <begin position="167"/>
        <end position="184"/>
    </location>
</feature>
<name>A0AAQ0ELR1_9CHLA</name>
<gene>
    <name evidence="4" type="primary">bioY</name>
    <name evidence="4" type="ORF">Chls_686</name>
    <name evidence="5" type="ORF">INQ84_04555</name>
</gene>
<evidence type="ECO:0000313" key="5">
    <source>
        <dbReference type="EMBL" id="QYC74345.1"/>
    </source>
</evidence>
<dbReference type="Proteomes" id="UP000825134">
    <property type="component" value="Chromosome"/>
</dbReference>
<sequence>MIAKSIAKGYSETLVSNPFIKVIAGSLVLACLAKISINLPFTPVPVTFQTLGVFCLGLAMTPRMAVASVVAYLLEGLFFPVFCSPAYGLAVFCGPTAGYLFSFVPAVALISWLYGKFGGAKAKPLAVALILFVGGGVSLCLGALWLACFLKNTGVSSTLDLAGAFRMGVLPFLVGKIVKIALVVQGRSVRKFFLER</sequence>
<feature type="transmembrane region" description="Helical" evidence="3">
    <location>
        <begin position="86"/>
        <end position="113"/>
    </location>
</feature>
<dbReference type="GO" id="GO:0005886">
    <property type="term" value="C:plasma membrane"/>
    <property type="evidence" value="ECO:0007669"/>
    <property type="project" value="UniProtKB-SubCell"/>
</dbReference>
<keyword evidence="3" id="KW-1133">Transmembrane helix</keyword>
<dbReference type="EMBL" id="CP063185">
    <property type="protein sequence ID" value="QYC74345.1"/>
    <property type="molecule type" value="Genomic_DNA"/>
</dbReference>
<keyword evidence="3" id="KW-0812">Transmembrane</keyword>
<dbReference type="PIRSF" id="PIRSF016661">
    <property type="entry name" value="BioY"/>
    <property type="match status" value="1"/>
</dbReference>
<keyword evidence="2 3" id="KW-0472">Membrane</keyword>
<dbReference type="AlphaFoldDB" id="A0AAQ0ELR1"/>
<evidence type="ECO:0000256" key="1">
    <source>
        <dbReference type="ARBA" id="ARBA00010692"/>
    </source>
</evidence>
<reference evidence="4 6" key="1">
    <citation type="submission" date="2019-01" db="EMBL/GenBank/DDBJ databases">
        <title>Whole genome sequencing and annotation enables comparative genome analysis that reveals unique features of the Chlamydia suis R19 Genome.</title>
        <authorList>
            <person name="Dimond Z.E."/>
        </authorList>
    </citation>
    <scope>NUCLEOTIDE SEQUENCE [LARGE SCALE GENOMIC DNA]</scope>
    <source>
        <strain evidence="4 6">R19</strain>
    </source>
</reference>
<reference evidence="5" key="2">
    <citation type="journal article" date="2021" name="Front. Microbiol.">
        <title>Generation of Tetracycline and Rifamycin Resistant Chlamydia Suis Recombinants.</title>
        <authorList>
            <person name="Marti H."/>
            <person name="Bommana S."/>
            <person name="Read T.D."/>
            <person name="Pesch T."/>
            <person name="Prahauser B."/>
            <person name="Dean D."/>
            <person name="Borel N."/>
        </authorList>
    </citation>
    <scope>NUCLEOTIDE SEQUENCE</scope>
    <source>
        <strain evidence="5">208.1</strain>
    </source>
</reference>
<dbReference type="Gene3D" id="1.10.1760.20">
    <property type="match status" value="1"/>
</dbReference>
<comment type="subcellular location">
    <subcellularLocation>
        <location evidence="2">Cell membrane</location>
        <topology evidence="2">Multi-pass membrane protein</topology>
    </subcellularLocation>
</comment>
<dbReference type="PANTHER" id="PTHR34295:SF1">
    <property type="entry name" value="BIOTIN TRANSPORTER BIOY"/>
    <property type="match status" value="1"/>
</dbReference>
<dbReference type="InterPro" id="IPR003784">
    <property type="entry name" value="BioY"/>
</dbReference>
<dbReference type="Proteomes" id="UP000512184">
    <property type="component" value="Chromosome"/>
</dbReference>
<dbReference type="Pfam" id="PF02632">
    <property type="entry name" value="BioY"/>
    <property type="match status" value="1"/>
</dbReference>
<dbReference type="EMBL" id="CP035278">
    <property type="protein sequence ID" value="QHP83561.1"/>
    <property type="molecule type" value="Genomic_DNA"/>
</dbReference>
<keyword evidence="2" id="KW-0813">Transport</keyword>
<dbReference type="GO" id="GO:0015225">
    <property type="term" value="F:biotin transmembrane transporter activity"/>
    <property type="evidence" value="ECO:0007669"/>
    <property type="project" value="UniProtKB-UniRule"/>
</dbReference>
<accession>A0AAQ0ELR1</accession>
<evidence type="ECO:0000256" key="2">
    <source>
        <dbReference type="PIRNR" id="PIRNR016661"/>
    </source>
</evidence>
<comment type="similarity">
    <text evidence="1 2">Belongs to the BioY family.</text>
</comment>